<evidence type="ECO:0000313" key="7">
    <source>
        <dbReference type="EMBL" id="MEN1760619.1"/>
    </source>
</evidence>
<dbReference type="CDD" id="cd03319">
    <property type="entry name" value="L-Ala-DL-Glu_epimerase"/>
    <property type="match status" value="1"/>
</dbReference>
<dbReference type="InterPro" id="IPR029017">
    <property type="entry name" value="Enolase-like_N"/>
</dbReference>
<proteinExistence type="inferred from homology"/>
<accession>A0ABU9VU57</accession>
<dbReference type="Proteomes" id="UP001407405">
    <property type="component" value="Unassembled WGS sequence"/>
</dbReference>
<keyword evidence="3 5" id="KW-0460">Magnesium</keyword>
<dbReference type="SFLD" id="SFLDS00001">
    <property type="entry name" value="Enolase"/>
    <property type="match status" value="2"/>
</dbReference>
<comment type="caution">
    <text evidence="7">The sequence shown here is derived from an EMBL/GenBank/DDBJ whole genome shotgun (WGS) entry which is preliminary data.</text>
</comment>
<dbReference type="SFLD" id="SFLDF00009">
    <property type="entry name" value="o-succinylbenzoate_synthase"/>
    <property type="match status" value="1"/>
</dbReference>
<keyword evidence="4 5" id="KW-0413">Isomerase</keyword>
<dbReference type="Pfam" id="PF13378">
    <property type="entry name" value="MR_MLE_C"/>
    <property type="match status" value="1"/>
</dbReference>
<evidence type="ECO:0000256" key="5">
    <source>
        <dbReference type="RuleBase" id="RU366006"/>
    </source>
</evidence>
<evidence type="ECO:0000256" key="3">
    <source>
        <dbReference type="ARBA" id="ARBA00022842"/>
    </source>
</evidence>
<dbReference type="EMBL" id="JBCITM010000008">
    <property type="protein sequence ID" value="MEN1760619.1"/>
    <property type="molecule type" value="Genomic_DNA"/>
</dbReference>
<dbReference type="InterPro" id="IPR034603">
    <property type="entry name" value="Dipeptide_epimerase"/>
</dbReference>
<protein>
    <recommendedName>
        <fullName evidence="5">Dipeptide epimerase</fullName>
        <ecNumber evidence="5">5.1.1.-</ecNumber>
    </recommendedName>
</protein>
<organism evidence="7 8">
    <name type="scientific">Anoxynatronum sibiricum</name>
    <dbReference type="NCBI Taxonomy" id="210623"/>
    <lineage>
        <taxon>Bacteria</taxon>
        <taxon>Bacillati</taxon>
        <taxon>Bacillota</taxon>
        <taxon>Clostridia</taxon>
        <taxon>Eubacteriales</taxon>
        <taxon>Clostridiaceae</taxon>
        <taxon>Anoxynatronum</taxon>
    </lineage>
</organism>
<keyword evidence="2 5" id="KW-0479">Metal-binding</keyword>
<dbReference type="Gene3D" id="3.20.20.120">
    <property type="entry name" value="Enolase-like C-terminal domain"/>
    <property type="match status" value="1"/>
</dbReference>
<feature type="domain" description="Mandelate racemase/muconate lactonizing enzyme C-terminal" evidence="6">
    <location>
        <begin position="141"/>
        <end position="239"/>
    </location>
</feature>
<evidence type="ECO:0000256" key="1">
    <source>
        <dbReference type="ARBA" id="ARBA00008031"/>
    </source>
</evidence>
<dbReference type="InterPro" id="IPR029065">
    <property type="entry name" value="Enolase_C-like"/>
</dbReference>
<dbReference type="Pfam" id="PF02746">
    <property type="entry name" value="MR_MLE_N"/>
    <property type="match status" value="1"/>
</dbReference>
<comment type="similarity">
    <text evidence="1 5">Belongs to the mandelate racemase/muconate lactonizing enzyme family.</text>
</comment>
<evidence type="ECO:0000313" key="8">
    <source>
        <dbReference type="Proteomes" id="UP001407405"/>
    </source>
</evidence>
<dbReference type="RefSeq" id="WP_343185943.1">
    <property type="nucleotide sequence ID" value="NZ_JBCITM010000008.1"/>
</dbReference>
<sequence length="364" mass="39519">MKITDIQVKRLRIPLKKPFKTALRTVEAVDDILITIHTDTGDVGYGEAPPTAVITGDTRESIESAVMGFIRPRLLGLPVVELETIMARLHTALVGNTSAKAAIDMAVYDLFARYHQAPLFRLLGGARQTLTTDLTISVNDPAEMAEDARQAVLLGYDTLKIKVGKDPRQDLERIKALRQALGDGVTLRLDANQGWTPREAVKLIRQMEEVGLGIELVEQPVKAGDLEGLKYVTQQVETLILADESVFSPRDALRIMQERAADLINIKLMKTGGIYQALKICALAEIYGMECMVGCMLESRLSVAAAAHLAAGRNIITRCDLDGPGLCAADPWQGGPAFENAAITMSKEAGLGIVPGPVFDQYIS</sequence>
<dbReference type="SUPFAM" id="SSF51604">
    <property type="entry name" value="Enolase C-terminal domain-like"/>
    <property type="match status" value="1"/>
</dbReference>
<name>A0ABU9VU57_9CLOT</name>
<dbReference type="SFLD" id="SFLDF00010">
    <property type="entry name" value="dipeptide_epimerase"/>
    <property type="match status" value="1"/>
</dbReference>
<dbReference type="InterPro" id="IPR013342">
    <property type="entry name" value="Mandelate_racemase_C"/>
</dbReference>
<dbReference type="InterPro" id="IPR036849">
    <property type="entry name" value="Enolase-like_C_sf"/>
</dbReference>
<evidence type="ECO:0000259" key="6">
    <source>
        <dbReference type="SMART" id="SM00922"/>
    </source>
</evidence>
<dbReference type="SFLD" id="SFLDG00180">
    <property type="entry name" value="muconate_cycloisomerase"/>
    <property type="match status" value="2"/>
</dbReference>
<dbReference type="EC" id="5.1.1.-" evidence="5"/>
<dbReference type="SMART" id="SM00922">
    <property type="entry name" value="MR_MLE"/>
    <property type="match status" value="1"/>
</dbReference>
<reference evidence="7 8" key="1">
    <citation type="submission" date="2024-04" db="EMBL/GenBank/DDBJ databases">
        <title>Genome sequencing and metabolic network reconstruction of aminoacids and betaine degradation by Anoxynatronum sibiricum.</title>
        <authorList>
            <person name="Detkova E.N."/>
            <person name="Boltjanskaja Y.V."/>
            <person name="Mardanov A.V."/>
            <person name="Kevbrin V."/>
        </authorList>
    </citation>
    <scope>NUCLEOTIDE SEQUENCE [LARGE SCALE GENOMIC DNA]</scope>
    <source>
        <strain evidence="7 8">Z-7981</strain>
    </source>
</reference>
<gene>
    <name evidence="7" type="ORF">AAIG11_09055</name>
</gene>
<keyword evidence="8" id="KW-1185">Reference proteome</keyword>
<evidence type="ECO:0000256" key="4">
    <source>
        <dbReference type="ARBA" id="ARBA00023235"/>
    </source>
</evidence>
<dbReference type="Gene3D" id="3.30.390.10">
    <property type="entry name" value="Enolase-like, N-terminal domain"/>
    <property type="match status" value="1"/>
</dbReference>
<dbReference type="SUPFAM" id="SSF54826">
    <property type="entry name" value="Enolase N-terminal domain-like"/>
    <property type="match status" value="1"/>
</dbReference>
<evidence type="ECO:0000256" key="2">
    <source>
        <dbReference type="ARBA" id="ARBA00022723"/>
    </source>
</evidence>
<dbReference type="PANTHER" id="PTHR48073:SF2">
    <property type="entry name" value="O-SUCCINYLBENZOATE SYNTHASE"/>
    <property type="match status" value="1"/>
</dbReference>
<dbReference type="InterPro" id="IPR013341">
    <property type="entry name" value="Mandelate_racemase_N_dom"/>
</dbReference>
<comment type="cofactor">
    <cofactor evidence="5">
        <name>Mg(2+)</name>
        <dbReference type="ChEBI" id="CHEBI:18420"/>
    </cofactor>
    <text evidence="5">Binds 1 Mg(2+) ion per subunit.</text>
</comment>
<dbReference type="PANTHER" id="PTHR48073">
    <property type="entry name" value="O-SUCCINYLBENZOATE SYNTHASE-RELATED"/>
    <property type="match status" value="1"/>
</dbReference>